<organism evidence="1 2">
    <name type="scientific">Gloeobacter kilaueensis (strain ATCC BAA-2537 / CCAP 1431/1 / ULC 316 / JS1)</name>
    <dbReference type="NCBI Taxonomy" id="1183438"/>
    <lineage>
        <taxon>Bacteria</taxon>
        <taxon>Bacillati</taxon>
        <taxon>Cyanobacteriota</taxon>
        <taxon>Cyanophyceae</taxon>
        <taxon>Gloeobacterales</taxon>
        <taxon>Gloeobacteraceae</taxon>
        <taxon>Gloeobacter</taxon>
    </lineage>
</organism>
<sequence length="119" mass="13010">MLDSSLECKNILRNFQAHFNYKNFVFFGIVDNNVRLPLGNYITFFHLKYHDIHLCYSLQSLSKYPGIFGTATLAGIDDEGAGTEGDAGEAAGQYPDVLAAIENVGPQIDVAAVEAVGFF</sequence>
<protein>
    <submittedName>
        <fullName evidence="1">Uncharacterized protein</fullName>
    </submittedName>
</protein>
<dbReference type="Proteomes" id="UP000017396">
    <property type="component" value="Chromosome"/>
</dbReference>
<proteinExistence type="predicted"/>
<accession>U5QRY0</accession>
<name>U5QRY0_GLOK1</name>
<evidence type="ECO:0000313" key="2">
    <source>
        <dbReference type="Proteomes" id="UP000017396"/>
    </source>
</evidence>
<dbReference type="AlphaFoldDB" id="U5QRY0"/>
<reference evidence="1 2" key="1">
    <citation type="journal article" date="2013" name="PLoS ONE">
        <title>Cultivation and Complete Genome Sequencing of Gloeobacter kilaueensis sp. nov., from a Lava Cave in Kilauea Caldera, Hawai'i.</title>
        <authorList>
            <person name="Saw J.H."/>
            <person name="Schatz M."/>
            <person name="Brown M.V."/>
            <person name="Kunkel D.D."/>
            <person name="Foster J.S."/>
            <person name="Shick H."/>
            <person name="Christensen S."/>
            <person name="Hou S."/>
            <person name="Wan X."/>
            <person name="Donachie S.P."/>
        </authorList>
    </citation>
    <scope>NUCLEOTIDE SEQUENCE [LARGE SCALE GENOMIC DNA]</scope>
    <source>
        <strain evidence="2">JS</strain>
    </source>
</reference>
<dbReference type="EMBL" id="CP003587">
    <property type="protein sequence ID" value="AGY60374.1"/>
    <property type="molecule type" value="Genomic_DNA"/>
</dbReference>
<gene>
    <name evidence="1" type="ORF">GKIL_4128</name>
</gene>
<dbReference type="STRING" id="1183438.GKIL_4128"/>
<evidence type="ECO:0000313" key="1">
    <source>
        <dbReference type="EMBL" id="AGY60374.1"/>
    </source>
</evidence>
<dbReference type="KEGG" id="glj:GKIL_4128"/>
<keyword evidence="2" id="KW-1185">Reference proteome</keyword>
<dbReference type="HOGENOM" id="CLU_2058032_0_0_3"/>